<protein>
    <submittedName>
        <fullName evidence="1">SLAP domain-containing protein</fullName>
    </submittedName>
</protein>
<dbReference type="InterPro" id="IPR030910">
    <property type="entry name" value="SLAP_dom"/>
</dbReference>
<organism evidence="1 2">
    <name type="scientific">Cytobacillus horneckiae</name>
    <dbReference type="NCBI Taxonomy" id="549687"/>
    <lineage>
        <taxon>Bacteria</taxon>
        <taxon>Bacillati</taxon>
        <taxon>Bacillota</taxon>
        <taxon>Bacilli</taxon>
        <taxon>Bacillales</taxon>
        <taxon>Bacillaceae</taxon>
        <taxon>Cytobacillus</taxon>
    </lineage>
</organism>
<proteinExistence type="predicted"/>
<dbReference type="RefSeq" id="WP_066193450.1">
    <property type="nucleotide sequence ID" value="NZ_JAMAUX010000001.1"/>
</dbReference>
<dbReference type="NCBIfam" id="TIGR04398">
    <property type="entry name" value="SLAP_DUP"/>
    <property type="match status" value="1"/>
</dbReference>
<reference evidence="1 2" key="1">
    <citation type="journal article" date="2010" name="Int. J. Syst. Evol. Microbiol.">
        <title>Bacillus horneckiae sp. nov., isolated from a spacecraft-assembly clean room.</title>
        <authorList>
            <person name="Vaishampayan P."/>
            <person name="Probst A."/>
            <person name="Krishnamurthi S."/>
            <person name="Ghosh S."/>
            <person name="Osman S."/>
            <person name="McDowall A."/>
            <person name="Ruckmani A."/>
            <person name="Mayilraj S."/>
            <person name="Venkateswaran K."/>
        </authorList>
    </citation>
    <scope>NUCLEOTIDE SEQUENCE [LARGE SCALE GENOMIC DNA]</scope>
    <source>
        <strain evidence="2">1PO1SC</strain>
    </source>
</reference>
<evidence type="ECO:0000313" key="1">
    <source>
        <dbReference type="EMBL" id="PKG28499.1"/>
    </source>
</evidence>
<gene>
    <name evidence="1" type="ORF">CWS20_13085</name>
</gene>
<dbReference type="Proteomes" id="UP000233343">
    <property type="component" value="Unassembled WGS sequence"/>
</dbReference>
<dbReference type="EMBL" id="PISD01000028">
    <property type="protein sequence ID" value="PKG28499.1"/>
    <property type="molecule type" value="Genomic_DNA"/>
</dbReference>
<keyword evidence="2" id="KW-1185">Reference proteome</keyword>
<dbReference type="AlphaFoldDB" id="A0A2N0ZG69"/>
<evidence type="ECO:0000313" key="2">
    <source>
        <dbReference type="Proteomes" id="UP000233343"/>
    </source>
</evidence>
<comment type="caution">
    <text evidence="1">The sequence shown here is derived from an EMBL/GenBank/DDBJ whole genome shotgun (WGS) entry which is preliminary data.</text>
</comment>
<sequence length="124" mass="14520">MQKLIFHPKWDKTISIKDRKLIELCFAEAAVMENQPIEFTPLWHARNHKQELLVTAIVHNTSKQPFSFHERKISYHDRAGKAAEHQFSIKSLIIEPHTSMPWTFIFPLNTIIKGPLHENAKLEI</sequence>
<name>A0A2N0ZG69_9BACI</name>
<accession>A0A2N0ZG69</accession>